<evidence type="ECO:0000313" key="8">
    <source>
        <dbReference type="EMBL" id="CED82472.1"/>
    </source>
</evidence>
<protein>
    <recommendedName>
        <fullName evidence="3">D-xylose 1-dehydrogenase (NADP(+), D-xylono-1,5-lactone-forming)</fullName>
        <ecNumber evidence="3">1.1.1.179</ecNumber>
    </recommendedName>
    <alternativeName>
        <fullName evidence="4">D-xylose-NADP dehydrogenase</fullName>
    </alternativeName>
</protein>
<evidence type="ECO:0000256" key="4">
    <source>
        <dbReference type="ARBA" id="ARBA00042988"/>
    </source>
</evidence>
<reference evidence="8" key="1">
    <citation type="submission" date="2014-08" db="EMBL/GenBank/DDBJ databases">
        <authorList>
            <person name="Sharma Rahul"/>
            <person name="Thines Marco"/>
        </authorList>
    </citation>
    <scope>NUCLEOTIDE SEQUENCE</scope>
</reference>
<evidence type="ECO:0000256" key="3">
    <source>
        <dbReference type="ARBA" id="ARBA00038984"/>
    </source>
</evidence>
<dbReference type="GO" id="GO:0000166">
    <property type="term" value="F:nucleotide binding"/>
    <property type="evidence" value="ECO:0007669"/>
    <property type="project" value="InterPro"/>
</dbReference>
<evidence type="ECO:0000256" key="5">
    <source>
        <dbReference type="ARBA" id="ARBA00049233"/>
    </source>
</evidence>
<dbReference type="Pfam" id="PF22725">
    <property type="entry name" value="GFO_IDH_MocA_C3"/>
    <property type="match status" value="1"/>
</dbReference>
<dbReference type="InterPro" id="IPR050984">
    <property type="entry name" value="Gfo/Idh/MocA_domain"/>
</dbReference>
<dbReference type="GO" id="GO:0047837">
    <property type="term" value="F:D-xylose 1-dehydrogenase (NADP+) activity"/>
    <property type="evidence" value="ECO:0007669"/>
    <property type="project" value="UniProtKB-EC"/>
</dbReference>
<feature type="domain" description="GFO/IDH/MocA-like oxidoreductase" evidence="7">
    <location>
        <begin position="148"/>
        <end position="272"/>
    </location>
</feature>
<dbReference type="InterPro" id="IPR036291">
    <property type="entry name" value="NAD(P)-bd_dom_sf"/>
</dbReference>
<dbReference type="InterPro" id="IPR000683">
    <property type="entry name" value="Gfo/Idh/MocA-like_OxRdtase_N"/>
</dbReference>
<name>A0A0F7SK39_PHARH</name>
<proteinExistence type="inferred from homology"/>
<dbReference type="PANTHER" id="PTHR22604:SF105">
    <property type="entry name" value="TRANS-1,2-DIHYDROBENZENE-1,2-DIOL DEHYDROGENASE"/>
    <property type="match status" value="1"/>
</dbReference>
<dbReference type="PANTHER" id="PTHR22604">
    <property type="entry name" value="OXIDOREDUCTASES"/>
    <property type="match status" value="1"/>
</dbReference>
<feature type="domain" description="Gfo/Idh/MocA-like oxidoreductase N-terminal" evidence="6">
    <location>
        <begin position="11"/>
        <end position="135"/>
    </location>
</feature>
<dbReference type="SUPFAM" id="SSF51735">
    <property type="entry name" value="NAD(P)-binding Rossmann-fold domains"/>
    <property type="match status" value="1"/>
</dbReference>
<sequence>MTEQPQTKVLRWGILATGGISTNFTKDLLIDASTRGQDFKHAVVAVGSRSKDRADAFIRELGLDIAKGYGSAVDLFNDPNVDVVYVGTPNSNHYPASKAALLAGKHVLCEKGFTINAKQAEELVRISEEKRLFLMEAMWSRFFPATIAIQEVIAGGKIGTVRRVFADLAQDFKTFDMDDGHRLIAPSLGGGALLDLMPYTLHWALLTLFPHPAEISSIPKIVGQMTISRSVDLHTTAVLSFDELPSAQAVISGSMAAGTVNQVVVQGSEGTLTVSGVMVAPTGYKIKYNDEREETVECSDPNTDNAFGFCFEQDEVGRQIFAGSVESPRNNHQTSIRVMTILDEIKRQGGLILPQEIERV</sequence>
<accession>A0A0F7SK39</accession>
<dbReference type="InterPro" id="IPR055170">
    <property type="entry name" value="GFO_IDH_MocA-like_dom"/>
</dbReference>
<keyword evidence="2" id="KW-0560">Oxidoreductase</keyword>
<dbReference type="AlphaFoldDB" id="A0A0F7SK39"/>
<dbReference type="EMBL" id="LN483124">
    <property type="protein sequence ID" value="CED82472.1"/>
    <property type="molecule type" value="Genomic_DNA"/>
</dbReference>
<evidence type="ECO:0000256" key="1">
    <source>
        <dbReference type="ARBA" id="ARBA00010928"/>
    </source>
</evidence>
<comment type="catalytic activity">
    <reaction evidence="5">
        <text>D-xylose + NADP(+) = D-xylono-1,5-lactone + NADPH + H(+)</text>
        <dbReference type="Rhea" id="RHEA:22000"/>
        <dbReference type="ChEBI" id="CHEBI:15378"/>
        <dbReference type="ChEBI" id="CHEBI:15867"/>
        <dbReference type="ChEBI" id="CHEBI:53455"/>
        <dbReference type="ChEBI" id="CHEBI:57783"/>
        <dbReference type="ChEBI" id="CHEBI:58349"/>
        <dbReference type="EC" id="1.1.1.179"/>
    </reaction>
</comment>
<comment type="similarity">
    <text evidence="1">Belongs to the Gfo/Idh/MocA family.</text>
</comment>
<organism evidence="8">
    <name type="scientific">Phaffia rhodozyma</name>
    <name type="common">Yeast</name>
    <name type="synonym">Xanthophyllomyces dendrorhous</name>
    <dbReference type="NCBI Taxonomy" id="264483"/>
    <lineage>
        <taxon>Eukaryota</taxon>
        <taxon>Fungi</taxon>
        <taxon>Dikarya</taxon>
        <taxon>Basidiomycota</taxon>
        <taxon>Agaricomycotina</taxon>
        <taxon>Tremellomycetes</taxon>
        <taxon>Cystofilobasidiales</taxon>
        <taxon>Mrakiaceae</taxon>
        <taxon>Phaffia</taxon>
    </lineage>
</organism>
<dbReference type="SUPFAM" id="SSF55347">
    <property type="entry name" value="Glyceraldehyde-3-phosphate dehydrogenase-like, C-terminal domain"/>
    <property type="match status" value="1"/>
</dbReference>
<evidence type="ECO:0000259" key="6">
    <source>
        <dbReference type="Pfam" id="PF01408"/>
    </source>
</evidence>
<dbReference type="Gene3D" id="3.30.360.10">
    <property type="entry name" value="Dihydrodipicolinate Reductase, domain 2"/>
    <property type="match status" value="1"/>
</dbReference>
<dbReference type="Pfam" id="PF01408">
    <property type="entry name" value="GFO_IDH_MocA"/>
    <property type="match status" value="1"/>
</dbReference>
<evidence type="ECO:0000256" key="2">
    <source>
        <dbReference type="ARBA" id="ARBA00023002"/>
    </source>
</evidence>
<dbReference type="Gene3D" id="3.40.50.720">
    <property type="entry name" value="NAD(P)-binding Rossmann-like Domain"/>
    <property type="match status" value="1"/>
</dbReference>
<evidence type="ECO:0000259" key="7">
    <source>
        <dbReference type="Pfam" id="PF22725"/>
    </source>
</evidence>
<dbReference type="EC" id="1.1.1.179" evidence="3"/>